<name>A0A854WRF9_9STRE</name>
<evidence type="ECO:0000313" key="15">
    <source>
        <dbReference type="Proteomes" id="UP000217465"/>
    </source>
</evidence>
<organism evidence="14 15">
    <name type="scientific">Streptococcus parauberis</name>
    <dbReference type="NCBI Taxonomy" id="1348"/>
    <lineage>
        <taxon>Bacteria</taxon>
        <taxon>Bacillati</taxon>
        <taxon>Bacillota</taxon>
        <taxon>Bacilli</taxon>
        <taxon>Lactobacillales</taxon>
        <taxon>Streptococcaceae</taxon>
        <taxon>Streptococcus</taxon>
    </lineage>
</organism>
<dbReference type="EMBL" id="NSGR01000008">
    <property type="protein sequence ID" value="PCH12704.1"/>
    <property type="molecule type" value="Genomic_DNA"/>
</dbReference>
<dbReference type="PANTHER" id="PTHR30627">
    <property type="entry name" value="PEPTIDOGLYCAN D,D-TRANSPEPTIDASE"/>
    <property type="match status" value="1"/>
</dbReference>
<evidence type="ECO:0000256" key="9">
    <source>
        <dbReference type="ARBA" id="ARBA00023316"/>
    </source>
</evidence>
<keyword evidence="5" id="KW-0133">Cell shape</keyword>
<dbReference type="Proteomes" id="UP000217465">
    <property type="component" value="Unassembled WGS sequence"/>
</dbReference>
<comment type="subcellular location">
    <subcellularLocation>
        <location evidence="1">Cell membrane</location>
        <topology evidence="1">Single-pass membrane protein</topology>
    </subcellularLocation>
</comment>
<evidence type="ECO:0000259" key="11">
    <source>
        <dbReference type="Pfam" id="PF00905"/>
    </source>
</evidence>
<evidence type="ECO:0000256" key="4">
    <source>
        <dbReference type="ARBA" id="ARBA00022692"/>
    </source>
</evidence>
<dbReference type="InterPro" id="IPR047982">
    <property type="entry name" value="PBP2B"/>
</dbReference>
<evidence type="ECO:0000256" key="6">
    <source>
        <dbReference type="ARBA" id="ARBA00022984"/>
    </source>
</evidence>
<dbReference type="Pfam" id="PF03717">
    <property type="entry name" value="PBP_dimer"/>
    <property type="match status" value="1"/>
</dbReference>
<dbReference type="InterPro" id="IPR012338">
    <property type="entry name" value="Beta-lactam/transpept-like"/>
</dbReference>
<proteinExistence type="inferred from homology"/>
<comment type="caution">
    <text evidence="14">The sequence shown here is derived from an EMBL/GenBank/DDBJ whole genome shotgun (WGS) entry which is preliminary data.</text>
</comment>
<comment type="similarity">
    <text evidence="2">Belongs to the transpeptidase family.</text>
</comment>
<dbReference type="Gene3D" id="1.10.10.1230">
    <property type="entry name" value="Penicillin-binding protein, N-terminal non-catalytic domain, head sub-domain"/>
    <property type="match status" value="1"/>
</dbReference>
<dbReference type="NCBIfam" id="NF038278">
    <property type="entry name" value="strep_PBP2B"/>
    <property type="match status" value="1"/>
</dbReference>
<dbReference type="Gene3D" id="3.90.1310.10">
    <property type="entry name" value="Penicillin-binding protein 2a (Domain 2)"/>
    <property type="match status" value="1"/>
</dbReference>
<keyword evidence="6" id="KW-0573">Peptidoglycan synthesis</keyword>
<dbReference type="InterPro" id="IPR036138">
    <property type="entry name" value="PBP_dimer_sf"/>
</dbReference>
<dbReference type="GO" id="GO:0005886">
    <property type="term" value="C:plasma membrane"/>
    <property type="evidence" value="ECO:0007669"/>
    <property type="project" value="UniProtKB-SubCell"/>
</dbReference>
<dbReference type="GO" id="GO:0008658">
    <property type="term" value="F:penicillin binding"/>
    <property type="evidence" value="ECO:0007669"/>
    <property type="project" value="InterPro"/>
</dbReference>
<sequence>MVIKEKFESKTISKKTASITNRIHILFLIIVLLFTALILRLAVMQIQNKAFYDAKLKSSTVYNIKTSNPRGKIFDRDGKILVSNDIKDVVSFTRSPKISTKEMKQLVKDLAGYVDYPEAKVSKRAKIDFYLADPEIYAKVVEKLPKNKKFDNYGNGLKESQVYNNAVDSITESELNYSKEDLKEIAIFNQMNSVATFDTITLKTQDLSEEEIAYLIANKSKLPGISVATDWNRKIEDASLTSIIGKVSSREAGLPQEEADSYIKKGYSLDDRVGTSYLEKAYEDILQGQHEIRQIKTNKSGKIISNKIKHKGQVGKNIKLSISLDFQKDVDNIVKKHLQAEIASGSGKYSEGAYAVAINPQTGSVLAMTGLVHDRDTNQLQKDALGTITNVFTPGSVVKGATLASGWENGVISGNQILTDQPIQFGNSKPINSWFTAGQQNISAVQALEYSSNTYMVQVALKMMGQEYHTGMALMTDGMKTAMSQLRKTYAEFGLGTSTGIDLPGESLGFLTKDYTVSNVITEAFGQYDNYTTMQLAQYVSTVANGGKRIAPHLVDGIYEDTTDPAKSEKDNLGRLNNTITGKELNKVNISDQEMAIIQEGFYQVVNSSSGFATGKGLVGTNVSISAKTGTAETYVKDDNGNTVGTYNLNVVAYGPSQDPQIAVAIMYPHASDSLTKSHQYMARDIISDYLNKYKK</sequence>
<dbReference type="Proteomes" id="UP001180515">
    <property type="component" value="Unassembled WGS sequence"/>
</dbReference>
<dbReference type="SUPFAM" id="SSF56601">
    <property type="entry name" value="beta-lactamase/transpeptidase-like"/>
    <property type="match status" value="1"/>
</dbReference>
<keyword evidence="3" id="KW-1003">Cell membrane</keyword>
<evidence type="ECO:0000313" key="13">
    <source>
        <dbReference type="EMBL" id="MDT2731662.1"/>
    </source>
</evidence>
<dbReference type="InterPro" id="IPR001460">
    <property type="entry name" value="PCN-bd_Tpept"/>
</dbReference>
<protein>
    <submittedName>
        <fullName evidence="14">Penicillin-binding protein 2B</fullName>
    </submittedName>
    <submittedName>
        <fullName evidence="13">Penicillin-binding protein PBP2B</fullName>
    </submittedName>
</protein>
<reference evidence="13" key="2">
    <citation type="submission" date="2023-03" db="EMBL/GenBank/DDBJ databases">
        <authorList>
            <person name="Shen W."/>
            <person name="Cai J."/>
        </authorList>
    </citation>
    <scope>NUCLEOTIDE SEQUENCE</scope>
    <source>
        <strain evidence="13">P82-2</strain>
    </source>
</reference>
<dbReference type="Pfam" id="PF00905">
    <property type="entry name" value="Transpeptidase"/>
    <property type="match status" value="1"/>
</dbReference>
<gene>
    <name evidence="14" type="primary">penA</name>
    <name evidence="13" type="synonym">pbp2b</name>
    <name evidence="14" type="ORF">A9Y57_01423</name>
    <name evidence="13" type="ORF">P7G31_05315</name>
</gene>
<evidence type="ECO:0000256" key="3">
    <source>
        <dbReference type="ARBA" id="ARBA00022475"/>
    </source>
</evidence>
<evidence type="ECO:0000256" key="1">
    <source>
        <dbReference type="ARBA" id="ARBA00004162"/>
    </source>
</evidence>
<feature type="transmembrane region" description="Helical" evidence="10">
    <location>
        <begin position="23"/>
        <end position="43"/>
    </location>
</feature>
<evidence type="ECO:0000313" key="14">
    <source>
        <dbReference type="EMBL" id="PCH12704.1"/>
    </source>
</evidence>
<evidence type="ECO:0000256" key="5">
    <source>
        <dbReference type="ARBA" id="ARBA00022960"/>
    </source>
</evidence>
<dbReference type="InterPro" id="IPR005311">
    <property type="entry name" value="PBP_dimer"/>
</dbReference>
<dbReference type="InterPro" id="IPR050515">
    <property type="entry name" value="Beta-lactam/transpept"/>
</dbReference>
<evidence type="ECO:0000256" key="8">
    <source>
        <dbReference type="ARBA" id="ARBA00023136"/>
    </source>
</evidence>
<dbReference type="GO" id="GO:0008360">
    <property type="term" value="P:regulation of cell shape"/>
    <property type="evidence" value="ECO:0007669"/>
    <property type="project" value="UniProtKB-KW"/>
</dbReference>
<keyword evidence="7 10" id="KW-1133">Transmembrane helix</keyword>
<dbReference type="GO" id="GO:0009252">
    <property type="term" value="P:peptidoglycan biosynthetic process"/>
    <property type="evidence" value="ECO:0007669"/>
    <property type="project" value="UniProtKB-KW"/>
</dbReference>
<dbReference type="SUPFAM" id="SSF56519">
    <property type="entry name" value="Penicillin binding protein dimerisation domain"/>
    <property type="match status" value="1"/>
</dbReference>
<reference evidence="14 15" key="1">
    <citation type="submission" date="2016-06" db="EMBL/GenBank/DDBJ databases">
        <authorList>
            <person name="Haines A.N."/>
            <person name="Council K.R."/>
        </authorList>
    </citation>
    <scope>NUCLEOTIDE SEQUENCE [LARGE SCALE GENOMIC DNA]</scope>
    <source>
        <strain evidence="14 15">SP158-29</strain>
    </source>
</reference>
<feature type="domain" description="Penicillin-binding protein dimerisation" evidence="12">
    <location>
        <begin position="68"/>
        <end position="307"/>
    </location>
</feature>
<dbReference type="Gene3D" id="3.40.710.10">
    <property type="entry name" value="DD-peptidase/beta-lactamase superfamily"/>
    <property type="match status" value="1"/>
</dbReference>
<dbReference type="AlphaFoldDB" id="A0A854WRF9"/>
<keyword evidence="9" id="KW-0961">Cell wall biogenesis/degradation</keyword>
<keyword evidence="8 10" id="KW-0472">Membrane</keyword>
<dbReference type="GO" id="GO:0071555">
    <property type="term" value="P:cell wall organization"/>
    <property type="evidence" value="ECO:0007669"/>
    <property type="project" value="UniProtKB-KW"/>
</dbReference>
<feature type="domain" description="Penicillin-binding protein transpeptidase" evidence="11">
    <location>
        <begin position="354"/>
        <end position="686"/>
    </location>
</feature>
<keyword evidence="4 10" id="KW-0812">Transmembrane</keyword>
<dbReference type="PANTHER" id="PTHR30627:SF2">
    <property type="entry name" value="PEPTIDOGLYCAN D,D-TRANSPEPTIDASE MRDA"/>
    <property type="match status" value="1"/>
</dbReference>
<evidence type="ECO:0000256" key="10">
    <source>
        <dbReference type="SAM" id="Phobius"/>
    </source>
</evidence>
<evidence type="ECO:0000259" key="12">
    <source>
        <dbReference type="Pfam" id="PF03717"/>
    </source>
</evidence>
<dbReference type="GO" id="GO:0071972">
    <property type="term" value="F:peptidoglycan L,D-transpeptidase activity"/>
    <property type="evidence" value="ECO:0007669"/>
    <property type="project" value="InterPro"/>
</dbReference>
<evidence type="ECO:0000256" key="7">
    <source>
        <dbReference type="ARBA" id="ARBA00022989"/>
    </source>
</evidence>
<dbReference type="RefSeq" id="WP_096633676.1">
    <property type="nucleotide sequence ID" value="NZ_JARQAG010000006.1"/>
</dbReference>
<evidence type="ECO:0000256" key="2">
    <source>
        <dbReference type="ARBA" id="ARBA00007171"/>
    </source>
</evidence>
<accession>A0A854WRF9</accession>
<dbReference type="EMBL" id="JARQAG010000006">
    <property type="protein sequence ID" value="MDT2731662.1"/>
    <property type="molecule type" value="Genomic_DNA"/>
</dbReference>